<dbReference type="InterPro" id="IPR049163">
    <property type="entry name" value="Pif1-like_2B_dom"/>
</dbReference>
<keyword evidence="1" id="KW-0227">DNA damage</keyword>
<dbReference type="GeneID" id="140038763"/>
<keyword evidence="1" id="KW-0233">DNA recombination</keyword>
<accession>A0ABM4X7X0</accession>
<dbReference type="PANTHER" id="PTHR10492">
    <property type="match status" value="1"/>
</dbReference>
<dbReference type="Pfam" id="PF21530">
    <property type="entry name" value="Pif1_2B_dom"/>
    <property type="match status" value="1"/>
</dbReference>
<dbReference type="InterPro" id="IPR010285">
    <property type="entry name" value="DNA_helicase_pif1-like_DEAD"/>
</dbReference>
<feature type="domain" description="Rho-GAP" evidence="2">
    <location>
        <begin position="1"/>
        <end position="126"/>
    </location>
</feature>
<dbReference type="InterPro" id="IPR000198">
    <property type="entry name" value="RhoGAP_dom"/>
</dbReference>
<evidence type="ECO:0000313" key="3">
    <source>
        <dbReference type="Proteomes" id="UP001652660"/>
    </source>
</evidence>
<dbReference type="PROSITE" id="PS50238">
    <property type="entry name" value="RHOGAP"/>
    <property type="match status" value="1"/>
</dbReference>
<comment type="cofactor">
    <cofactor evidence="1">
        <name>Mg(2+)</name>
        <dbReference type="ChEBI" id="CHEBI:18420"/>
    </cofactor>
</comment>
<dbReference type="PANTHER" id="PTHR10492:SF100">
    <property type="entry name" value="ATP-DEPENDENT DNA HELICASE"/>
    <property type="match status" value="1"/>
</dbReference>
<dbReference type="CDD" id="cd18809">
    <property type="entry name" value="SF1_C_RecD"/>
    <property type="match status" value="1"/>
</dbReference>
<sequence>MNATNAVAENLKCFYRDFPQHFVWTAKYRHWTERKRRKVIGRLVSVSPTEGERYYLRLLLTHVPGSTSFDDLLTVNNKKMSSFRDAAFALGLLQSDSYIEETLEEAVAFQMPSSLRLLFATLRVYYSPTNPKMLWEKFEPDFSRDYERHQQYHPCSPDEIRRLVLADINRLLGQMGKNISDYQLVPHNLMSSYSTSLTKEIEYERNISVPSEDMLLSSRLNSEQKYAYDLILQACFSSHGHPFFIDGPGGTVATSGIAASILPGGRTAHSRFKIPLDFSKSKTCQLSKQGSVAKLLSESKLILWDEASMAIRETIEAFDDLLRDIMECNLPFGGKVVVFGGDFGQTLPVIEHSTKEVLLQSCFLNSPLWPQLHKLKLSENMRAILDPQFSEFLLSVGEGKEPVDLNGEITLSTDLVIPYNDKEESLNRLISCVFPDLPLYSRDPYSMINRCILAPKNSSVDELNDILIRRFPGKLYTYTSTDKTVDQRHQGDYEDFLNSQNPKGLPPHKLMLKENCPIILMRNLNPLEGLCNGTRLICRELGHHTISAEVVFGQHQGKIILIPKMPLQTPDNEKNGVAFIRTQFPVRLCFALTINKSQGQTLDYVGIYLREPVFSHGQLYVALSRAKTSSACKILIVPGTFDGTKKDCKTRNVVFNEVFQFS</sequence>
<keyword evidence="1" id="KW-0378">Hydrolase</keyword>
<evidence type="ECO:0000259" key="2">
    <source>
        <dbReference type="PROSITE" id="PS50238"/>
    </source>
</evidence>
<evidence type="ECO:0000256" key="1">
    <source>
        <dbReference type="RuleBase" id="RU363044"/>
    </source>
</evidence>
<keyword evidence="3" id="KW-1185">Reference proteome</keyword>
<gene>
    <name evidence="4" type="primary">LOC140038763</name>
</gene>
<dbReference type="Pfam" id="PF05970">
    <property type="entry name" value="PIF1"/>
    <property type="match status" value="1"/>
</dbReference>
<evidence type="ECO:0000313" key="4">
    <source>
        <dbReference type="RefSeq" id="XP_071940129.1"/>
    </source>
</evidence>
<comment type="similarity">
    <text evidence="1">Belongs to the helicase family.</text>
</comment>
<dbReference type="EC" id="5.6.2.3" evidence="1"/>
<protein>
    <recommendedName>
        <fullName evidence="1">ATP-dependent DNA helicase</fullName>
        <ecNumber evidence="1">5.6.2.3</ecNumber>
    </recommendedName>
</protein>
<keyword evidence="1" id="KW-0547">Nucleotide-binding</keyword>
<proteinExistence type="inferred from homology"/>
<reference evidence="4" key="1">
    <citation type="submission" date="2025-08" db="UniProtKB">
        <authorList>
            <consortium name="RefSeq"/>
        </authorList>
    </citation>
    <scope>IDENTIFICATION</scope>
    <source>
        <tissue evidence="4">Leaves</tissue>
    </source>
</reference>
<dbReference type="SUPFAM" id="SSF52540">
    <property type="entry name" value="P-loop containing nucleoside triphosphate hydrolases"/>
    <property type="match status" value="2"/>
</dbReference>
<keyword evidence="1" id="KW-0067">ATP-binding</keyword>
<dbReference type="InterPro" id="IPR027417">
    <property type="entry name" value="P-loop_NTPase"/>
</dbReference>
<dbReference type="Gene3D" id="3.40.50.300">
    <property type="entry name" value="P-loop containing nucleotide triphosphate hydrolases"/>
    <property type="match status" value="2"/>
</dbReference>
<dbReference type="Proteomes" id="UP001652660">
    <property type="component" value="Chromosome 3e"/>
</dbReference>
<keyword evidence="1" id="KW-0234">DNA repair</keyword>
<comment type="catalytic activity">
    <reaction evidence="1">
        <text>ATP + H2O = ADP + phosphate + H(+)</text>
        <dbReference type="Rhea" id="RHEA:13065"/>
        <dbReference type="ChEBI" id="CHEBI:15377"/>
        <dbReference type="ChEBI" id="CHEBI:15378"/>
        <dbReference type="ChEBI" id="CHEBI:30616"/>
        <dbReference type="ChEBI" id="CHEBI:43474"/>
        <dbReference type="ChEBI" id="CHEBI:456216"/>
        <dbReference type="EC" id="5.6.2.3"/>
    </reaction>
</comment>
<organism evidence="3 4">
    <name type="scientific">Coffea arabica</name>
    <name type="common">Arabian coffee</name>
    <dbReference type="NCBI Taxonomy" id="13443"/>
    <lineage>
        <taxon>Eukaryota</taxon>
        <taxon>Viridiplantae</taxon>
        <taxon>Streptophyta</taxon>
        <taxon>Embryophyta</taxon>
        <taxon>Tracheophyta</taxon>
        <taxon>Spermatophyta</taxon>
        <taxon>Magnoliopsida</taxon>
        <taxon>eudicotyledons</taxon>
        <taxon>Gunneridae</taxon>
        <taxon>Pentapetalae</taxon>
        <taxon>asterids</taxon>
        <taxon>lamiids</taxon>
        <taxon>Gentianales</taxon>
        <taxon>Rubiaceae</taxon>
        <taxon>Ixoroideae</taxon>
        <taxon>Gardenieae complex</taxon>
        <taxon>Bertiereae - Coffeeae clade</taxon>
        <taxon>Coffeeae</taxon>
        <taxon>Coffea</taxon>
    </lineage>
</organism>
<keyword evidence="1" id="KW-0347">Helicase</keyword>
<name>A0ABM4X7X0_COFAR</name>
<dbReference type="RefSeq" id="XP_071940129.1">
    <property type="nucleotide sequence ID" value="XM_072084028.1"/>
</dbReference>